<sequence>MAKLTEVNNAFDGLSGEEKIVADWAYEYSKTNIPEENVEGYYKAKIGTEPTVHLISLIIRGLPHLTQVEPKINLDIISDDWIYSYSSSVFADKLFEFSPEKDLEITEGEK</sequence>
<gene>
    <name evidence="1" type="ORF">METZ01_LOCUS516285</name>
</gene>
<proteinExistence type="predicted"/>
<evidence type="ECO:0000313" key="1">
    <source>
        <dbReference type="EMBL" id="SVE63431.1"/>
    </source>
</evidence>
<protein>
    <submittedName>
        <fullName evidence="1">Uncharacterized protein</fullName>
    </submittedName>
</protein>
<name>A0A383F372_9ZZZZ</name>
<dbReference type="AlphaFoldDB" id="A0A383F372"/>
<accession>A0A383F372</accession>
<organism evidence="1">
    <name type="scientific">marine metagenome</name>
    <dbReference type="NCBI Taxonomy" id="408172"/>
    <lineage>
        <taxon>unclassified sequences</taxon>
        <taxon>metagenomes</taxon>
        <taxon>ecological metagenomes</taxon>
    </lineage>
</organism>
<reference evidence="1" key="1">
    <citation type="submission" date="2018-05" db="EMBL/GenBank/DDBJ databases">
        <authorList>
            <person name="Lanie J.A."/>
            <person name="Ng W.-L."/>
            <person name="Kazmierczak K.M."/>
            <person name="Andrzejewski T.M."/>
            <person name="Davidsen T.M."/>
            <person name="Wayne K.J."/>
            <person name="Tettelin H."/>
            <person name="Glass J.I."/>
            <person name="Rusch D."/>
            <person name="Podicherti R."/>
            <person name="Tsui H.-C.T."/>
            <person name="Winkler M.E."/>
        </authorList>
    </citation>
    <scope>NUCLEOTIDE SEQUENCE</scope>
</reference>
<dbReference type="EMBL" id="UINC01231054">
    <property type="protein sequence ID" value="SVE63431.1"/>
    <property type="molecule type" value="Genomic_DNA"/>
</dbReference>